<sequence>MVDLIRSSGPISRVELTAATGLTQPAVSIIVRKLIQDGLVRETGSTTPTAGKPRTLLTINARAVIAIGIQLGVEDSVFVAVDSTGGIFGRQGFAGAGVDAPQVVIDRLVDDYRAFLDGLGADESRVAGVAVVAPGPINVERGLVVGPPSLRRWVDFPLRDAFARRVGPPVLVDNDSAASAVGEFWTRQISRESTYACLYMGGGIGAGLVSSGALYRGSSSNTTELGHVSIDLNGRDCFCGNRGCVERYAAPSAVVAEARSDARLADELELDTEVVRAFDAIARAAVQGHPRALDLIVASARHLAEATVNFANIVDPDSITLAGWGFAIAGSIYAREIGAVLAERAFARRAHGIDVALSSNPRDSAAVGAAALILQSSLTPGHGPALHEAHAGDGDAII</sequence>
<protein>
    <submittedName>
        <fullName evidence="2">ROK family transcriptional regulator</fullName>
    </submittedName>
</protein>
<dbReference type="PROSITE" id="PS01125">
    <property type="entry name" value="ROK"/>
    <property type="match status" value="1"/>
</dbReference>
<name>A0A7Y2M0N9_9MICO</name>
<accession>A0A7Y2M0N9</accession>
<evidence type="ECO:0000313" key="2">
    <source>
        <dbReference type="EMBL" id="NNH03829.1"/>
    </source>
</evidence>
<dbReference type="Gene3D" id="3.30.420.40">
    <property type="match status" value="2"/>
</dbReference>
<dbReference type="SUPFAM" id="SSF46785">
    <property type="entry name" value="Winged helix' DNA-binding domain"/>
    <property type="match status" value="1"/>
</dbReference>
<keyword evidence="3" id="KW-1185">Reference proteome</keyword>
<dbReference type="SUPFAM" id="SSF53067">
    <property type="entry name" value="Actin-like ATPase domain"/>
    <property type="match status" value="1"/>
</dbReference>
<dbReference type="EMBL" id="JABEMB010000009">
    <property type="protein sequence ID" value="NNH03829.1"/>
    <property type="molecule type" value="Genomic_DNA"/>
</dbReference>
<gene>
    <name evidence="2" type="ORF">HLA99_08215</name>
</gene>
<dbReference type="AlphaFoldDB" id="A0A7Y2M0N9"/>
<dbReference type="Gene3D" id="1.10.10.10">
    <property type="entry name" value="Winged helix-like DNA-binding domain superfamily/Winged helix DNA-binding domain"/>
    <property type="match status" value="1"/>
</dbReference>
<evidence type="ECO:0000256" key="1">
    <source>
        <dbReference type="ARBA" id="ARBA00006479"/>
    </source>
</evidence>
<dbReference type="InterPro" id="IPR036390">
    <property type="entry name" value="WH_DNA-bd_sf"/>
</dbReference>
<dbReference type="InterPro" id="IPR043129">
    <property type="entry name" value="ATPase_NBD"/>
</dbReference>
<organism evidence="2 3">
    <name type="scientific">Microbacterium ulmi</name>
    <dbReference type="NCBI Taxonomy" id="179095"/>
    <lineage>
        <taxon>Bacteria</taxon>
        <taxon>Bacillati</taxon>
        <taxon>Actinomycetota</taxon>
        <taxon>Actinomycetes</taxon>
        <taxon>Micrococcales</taxon>
        <taxon>Microbacteriaceae</taxon>
        <taxon>Microbacterium</taxon>
    </lineage>
</organism>
<dbReference type="Pfam" id="PF00480">
    <property type="entry name" value="ROK"/>
    <property type="match status" value="1"/>
</dbReference>
<dbReference type="InterPro" id="IPR036388">
    <property type="entry name" value="WH-like_DNA-bd_sf"/>
</dbReference>
<dbReference type="InterPro" id="IPR000600">
    <property type="entry name" value="ROK"/>
</dbReference>
<dbReference type="PANTHER" id="PTHR18964">
    <property type="entry name" value="ROK (REPRESSOR, ORF, KINASE) FAMILY"/>
    <property type="match status" value="1"/>
</dbReference>
<dbReference type="Proteomes" id="UP000543598">
    <property type="component" value="Unassembled WGS sequence"/>
</dbReference>
<dbReference type="InterPro" id="IPR049874">
    <property type="entry name" value="ROK_cs"/>
</dbReference>
<comment type="caution">
    <text evidence="2">The sequence shown here is derived from an EMBL/GenBank/DDBJ whole genome shotgun (WGS) entry which is preliminary data.</text>
</comment>
<proteinExistence type="inferred from homology"/>
<dbReference type="PANTHER" id="PTHR18964:SF173">
    <property type="entry name" value="GLUCOKINASE"/>
    <property type="match status" value="1"/>
</dbReference>
<comment type="similarity">
    <text evidence="1">Belongs to the ROK (NagC/XylR) family.</text>
</comment>
<reference evidence="2 3" key="1">
    <citation type="submission" date="2020-05" db="EMBL/GenBank/DDBJ databases">
        <title>MicrobeNet Type strains.</title>
        <authorList>
            <person name="Nicholson A.C."/>
        </authorList>
    </citation>
    <scope>NUCLEOTIDE SEQUENCE [LARGE SCALE GENOMIC DNA]</scope>
    <source>
        <strain evidence="2 3">JCM 14282</strain>
    </source>
</reference>
<evidence type="ECO:0000313" key="3">
    <source>
        <dbReference type="Proteomes" id="UP000543598"/>
    </source>
</evidence>